<feature type="transmembrane region" description="Helical" evidence="1">
    <location>
        <begin position="266"/>
        <end position="287"/>
    </location>
</feature>
<feature type="transmembrane region" description="Helical" evidence="1">
    <location>
        <begin position="239"/>
        <end position="260"/>
    </location>
</feature>
<keyword evidence="3" id="KW-1185">Reference proteome</keyword>
<evidence type="ECO:0000256" key="1">
    <source>
        <dbReference type="SAM" id="Phobius"/>
    </source>
</evidence>
<keyword evidence="1" id="KW-0812">Transmembrane</keyword>
<gene>
    <name evidence="2" type="ORF">FA13DRAFT_235483</name>
</gene>
<dbReference type="AlphaFoldDB" id="A0A4Y7SF08"/>
<sequence>MFYTLPGALLTSSLAEVCRRESCLTLTRPITVFVLGEGGALAEGRLGKARVPDTFQLSPGRTPKRVPNVPRTKRSWRPKLTAYRLGLAVVTLALSTTKALRSPRVVSVTLEWTGGLVFFLIVFFLSYLDGDRNARPRWLFQTDLIDLMIVVFGGDIDNVYVSYITLGDEDMEAVPPRFRTMTAYRLLVTVSAICFGTTKAYLSLRGETTVRKALEWVYSAVVSLVLYWIGLYESAPRETVSWFFTANCAPFAWFLVKLLGWPASYLLWWGIKIVASLLYGGVVEMIVQPATERPWEILFMLPLVLSLVFLVVGCLACLLLTFV</sequence>
<comment type="caution">
    <text evidence="2">The sequence shown here is derived from an EMBL/GenBank/DDBJ whole genome shotgun (WGS) entry which is preliminary data.</text>
</comment>
<protein>
    <submittedName>
        <fullName evidence="2">Uncharacterized protein</fullName>
    </submittedName>
</protein>
<feature type="transmembrane region" description="Helical" evidence="1">
    <location>
        <begin position="186"/>
        <end position="204"/>
    </location>
</feature>
<name>A0A4Y7SF08_COPMI</name>
<organism evidence="2 3">
    <name type="scientific">Coprinellus micaceus</name>
    <name type="common">Glistening ink-cap mushroom</name>
    <name type="synonym">Coprinus micaceus</name>
    <dbReference type="NCBI Taxonomy" id="71717"/>
    <lineage>
        <taxon>Eukaryota</taxon>
        <taxon>Fungi</taxon>
        <taxon>Dikarya</taxon>
        <taxon>Basidiomycota</taxon>
        <taxon>Agaricomycotina</taxon>
        <taxon>Agaricomycetes</taxon>
        <taxon>Agaricomycetidae</taxon>
        <taxon>Agaricales</taxon>
        <taxon>Agaricineae</taxon>
        <taxon>Psathyrellaceae</taxon>
        <taxon>Coprinellus</taxon>
    </lineage>
</organism>
<feature type="transmembrane region" description="Helical" evidence="1">
    <location>
        <begin position="112"/>
        <end position="128"/>
    </location>
</feature>
<evidence type="ECO:0000313" key="3">
    <source>
        <dbReference type="Proteomes" id="UP000298030"/>
    </source>
</evidence>
<feature type="transmembrane region" description="Helical" evidence="1">
    <location>
        <begin position="216"/>
        <end position="232"/>
    </location>
</feature>
<accession>A0A4Y7SF08</accession>
<proteinExistence type="predicted"/>
<feature type="transmembrane region" description="Helical" evidence="1">
    <location>
        <begin position="299"/>
        <end position="322"/>
    </location>
</feature>
<dbReference type="OrthoDB" id="3268450at2759"/>
<reference evidence="2 3" key="1">
    <citation type="journal article" date="2019" name="Nat. Ecol. Evol.">
        <title>Megaphylogeny resolves global patterns of mushroom evolution.</title>
        <authorList>
            <person name="Varga T."/>
            <person name="Krizsan K."/>
            <person name="Foldi C."/>
            <person name="Dima B."/>
            <person name="Sanchez-Garcia M."/>
            <person name="Sanchez-Ramirez S."/>
            <person name="Szollosi G.J."/>
            <person name="Szarkandi J.G."/>
            <person name="Papp V."/>
            <person name="Albert L."/>
            <person name="Andreopoulos W."/>
            <person name="Angelini C."/>
            <person name="Antonin V."/>
            <person name="Barry K.W."/>
            <person name="Bougher N.L."/>
            <person name="Buchanan P."/>
            <person name="Buyck B."/>
            <person name="Bense V."/>
            <person name="Catcheside P."/>
            <person name="Chovatia M."/>
            <person name="Cooper J."/>
            <person name="Damon W."/>
            <person name="Desjardin D."/>
            <person name="Finy P."/>
            <person name="Geml J."/>
            <person name="Haridas S."/>
            <person name="Hughes K."/>
            <person name="Justo A."/>
            <person name="Karasinski D."/>
            <person name="Kautmanova I."/>
            <person name="Kiss B."/>
            <person name="Kocsube S."/>
            <person name="Kotiranta H."/>
            <person name="LaButti K.M."/>
            <person name="Lechner B.E."/>
            <person name="Liimatainen K."/>
            <person name="Lipzen A."/>
            <person name="Lukacs Z."/>
            <person name="Mihaltcheva S."/>
            <person name="Morgado L.N."/>
            <person name="Niskanen T."/>
            <person name="Noordeloos M.E."/>
            <person name="Ohm R.A."/>
            <person name="Ortiz-Santana B."/>
            <person name="Ovrebo C."/>
            <person name="Racz N."/>
            <person name="Riley R."/>
            <person name="Savchenko A."/>
            <person name="Shiryaev A."/>
            <person name="Soop K."/>
            <person name="Spirin V."/>
            <person name="Szebenyi C."/>
            <person name="Tomsovsky M."/>
            <person name="Tulloss R.E."/>
            <person name="Uehling J."/>
            <person name="Grigoriev I.V."/>
            <person name="Vagvolgyi C."/>
            <person name="Papp T."/>
            <person name="Martin F.M."/>
            <person name="Miettinen O."/>
            <person name="Hibbett D.S."/>
            <person name="Nagy L.G."/>
        </authorList>
    </citation>
    <scope>NUCLEOTIDE SEQUENCE [LARGE SCALE GENOMIC DNA]</scope>
    <source>
        <strain evidence="2 3">FP101781</strain>
    </source>
</reference>
<keyword evidence="1" id="KW-0472">Membrane</keyword>
<dbReference type="Proteomes" id="UP000298030">
    <property type="component" value="Unassembled WGS sequence"/>
</dbReference>
<keyword evidence="1" id="KW-1133">Transmembrane helix</keyword>
<evidence type="ECO:0000313" key="2">
    <source>
        <dbReference type="EMBL" id="TEB20416.1"/>
    </source>
</evidence>
<dbReference type="EMBL" id="QPFP01000140">
    <property type="protein sequence ID" value="TEB20416.1"/>
    <property type="molecule type" value="Genomic_DNA"/>
</dbReference>